<dbReference type="EMBL" id="JAHGAW010000013">
    <property type="protein sequence ID" value="MBT2188991.1"/>
    <property type="molecule type" value="Genomic_DNA"/>
</dbReference>
<reference evidence="2" key="1">
    <citation type="submission" date="2021-05" db="EMBL/GenBank/DDBJ databases">
        <title>Genome of Sphingobium sp. strain.</title>
        <authorList>
            <person name="Fan R."/>
        </authorList>
    </citation>
    <scope>NUCLEOTIDE SEQUENCE</scope>
    <source>
        <strain evidence="2">H33</strain>
    </source>
</reference>
<proteinExistence type="predicted"/>
<feature type="transmembrane region" description="Helical" evidence="1">
    <location>
        <begin position="42"/>
        <end position="60"/>
    </location>
</feature>
<sequence length="65" mass="7063">MNSAFFVGAAKAVADLIRYSVVHGPLRPSLSQTHAVVRRERGWALAIILCVALLARFQTFGNPVV</sequence>
<keyword evidence="1" id="KW-1133">Transmembrane helix</keyword>
<dbReference type="RefSeq" id="WP_214625239.1">
    <property type="nucleotide sequence ID" value="NZ_JAHGAW010000013.1"/>
</dbReference>
<evidence type="ECO:0000313" key="2">
    <source>
        <dbReference type="EMBL" id="MBT2188991.1"/>
    </source>
</evidence>
<keyword evidence="3" id="KW-1185">Reference proteome</keyword>
<protein>
    <submittedName>
        <fullName evidence="2">Uncharacterized protein</fullName>
    </submittedName>
</protein>
<dbReference type="AlphaFoldDB" id="A0A9X1DFN7"/>
<name>A0A9X1DFN7_9SPHN</name>
<dbReference type="Proteomes" id="UP001138757">
    <property type="component" value="Unassembled WGS sequence"/>
</dbReference>
<comment type="caution">
    <text evidence="2">The sequence shown here is derived from an EMBL/GenBank/DDBJ whole genome shotgun (WGS) entry which is preliminary data.</text>
</comment>
<keyword evidence="1" id="KW-0472">Membrane</keyword>
<accession>A0A9X1DFN7</accession>
<keyword evidence="1" id="KW-0812">Transmembrane</keyword>
<evidence type="ECO:0000256" key="1">
    <source>
        <dbReference type="SAM" id="Phobius"/>
    </source>
</evidence>
<organism evidence="2 3">
    <name type="scientific">Sphingobium nicotianae</name>
    <dbReference type="NCBI Taxonomy" id="2782607"/>
    <lineage>
        <taxon>Bacteria</taxon>
        <taxon>Pseudomonadati</taxon>
        <taxon>Pseudomonadota</taxon>
        <taxon>Alphaproteobacteria</taxon>
        <taxon>Sphingomonadales</taxon>
        <taxon>Sphingomonadaceae</taxon>
        <taxon>Sphingobium</taxon>
    </lineage>
</organism>
<evidence type="ECO:0000313" key="3">
    <source>
        <dbReference type="Proteomes" id="UP001138757"/>
    </source>
</evidence>
<gene>
    <name evidence="2" type="ORF">KK488_18755</name>
</gene>